<proteinExistence type="predicted"/>
<dbReference type="GO" id="GO:0003700">
    <property type="term" value="F:DNA-binding transcription factor activity"/>
    <property type="evidence" value="ECO:0007669"/>
    <property type="project" value="InterPro"/>
</dbReference>
<dbReference type="InterPro" id="IPR001845">
    <property type="entry name" value="HTH_ArsR_DNA-bd_dom"/>
</dbReference>
<dbReference type="Gene3D" id="1.10.10.10">
    <property type="entry name" value="Winged helix-like DNA-binding domain superfamily/Winged helix DNA-binding domain"/>
    <property type="match status" value="1"/>
</dbReference>
<protein>
    <submittedName>
        <fullName evidence="5">ArsR family transcriptional regulator</fullName>
    </submittedName>
</protein>
<gene>
    <name evidence="5" type="ORF">NCTC4824_03774</name>
</gene>
<keyword evidence="6" id="KW-1185">Reference proteome</keyword>
<dbReference type="CDD" id="cd00090">
    <property type="entry name" value="HTH_ARSR"/>
    <property type="match status" value="1"/>
</dbReference>
<keyword evidence="3" id="KW-0804">Transcription</keyword>
<dbReference type="STRING" id="1348624.GCA_001591545_03158"/>
<sequence length="304" mass="34757">MRTLQLTLHEAIEITKALSNEHRMEILNQLTGGPKNVNDLSELLAIPFSTAAAHIKKLEETDLIKTEIVPGRGNQKVSSKRYDRIIIDLEEKEPIMEDEITFELNIGEYVHCQVEPTCGLLSEKGIIHILDDPRSFFEPERKNAQLIWFRSGHIEYHFPNRIPYGTEVEELSFSVELCSEAPYHNLDWPSDITCLINDHEIGDWTSPGDFGGERGFLTPSWWETHNTQYGLLKYWNINKEGSFIDGMKISSVTIDQLQLQDHPYISLKLGIKKEANNLGGINIFGTKFGNYEQGLIMKVKYAHV</sequence>
<dbReference type="PANTHER" id="PTHR43132:SF2">
    <property type="entry name" value="ARSENICAL RESISTANCE OPERON REPRESSOR ARSR-RELATED"/>
    <property type="match status" value="1"/>
</dbReference>
<dbReference type="AlphaFoldDB" id="A0A2X4ZDY0"/>
<dbReference type="Proteomes" id="UP000249134">
    <property type="component" value="Chromosome 1"/>
</dbReference>
<keyword evidence="2" id="KW-0238">DNA-binding</keyword>
<dbReference type="InterPro" id="IPR011991">
    <property type="entry name" value="ArsR-like_HTH"/>
</dbReference>
<dbReference type="InterPro" id="IPR036390">
    <property type="entry name" value="WH_DNA-bd_sf"/>
</dbReference>
<evidence type="ECO:0000259" key="4">
    <source>
        <dbReference type="SMART" id="SM00418"/>
    </source>
</evidence>
<dbReference type="RefSeq" id="WP_066144342.1">
    <property type="nucleotide sequence ID" value="NZ_CBCSGM010000004.1"/>
</dbReference>
<dbReference type="PANTHER" id="PTHR43132">
    <property type="entry name" value="ARSENICAL RESISTANCE OPERON REPRESSOR ARSR-RELATED"/>
    <property type="match status" value="1"/>
</dbReference>
<evidence type="ECO:0000256" key="2">
    <source>
        <dbReference type="ARBA" id="ARBA00023125"/>
    </source>
</evidence>
<dbReference type="SUPFAM" id="SSF46785">
    <property type="entry name" value="Winged helix' DNA-binding domain"/>
    <property type="match status" value="1"/>
</dbReference>
<evidence type="ECO:0000256" key="1">
    <source>
        <dbReference type="ARBA" id="ARBA00023015"/>
    </source>
</evidence>
<keyword evidence="1" id="KW-0805">Transcription regulation</keyword>
<dbReference type="KEGG" id="blen:NCTC4824_03774"/>
<feature type="domain" description="HTH arsR-type" evidence="4">
    <location>
        <begin position="13"/>
        <end position="91"/>
    </location>
</feature>
<dbReference type="InterPro" id="IPR051011">
    <property type="entry name" value="Metal_resp_trans_reg"/>
</dbReference>
<dbReference type="EMBL" id="LS483476">
    <property type="protein sequence ID" value="SQI62775.1"/>
    <property type="molecule type" value="Genomic_DNA"/>
</dbReference>
<name>A0A2X4ZDY0_LEDLE</name>
<evidence type="ECO:0000256" key="3">
    <source>
        <dbReference type="ARBA" id="ARBA00023163"/>
    </source>
</evidence>
<reference evidence="5 6" key="1">
    <citation type="submission" date="2018-06" db="EMBL/GenBank/DDBJ databases">
        <authorList>
            <consortium name="Pathogen Informatics"/>
            <person name="Doyle S."/>
        </authorList>
    </citation>
    <scope>NUCLEOTIDE SEQUENCE [LARGE SCALE GENOMIC DNA]</scope>
    <source>
        <strain evidence="5 6">NCTC4824</strain>
    </source>
</reference>
<dbReference type="SMART" id="SM00418">
    <property type="entry name" value="HTH_ARSR"/>
    <property type="match status" value="1"/>
</dbReference>
<dbReference type="Pfam" id="PF12840">
    <property type="entry name" value="HTH_20"/>
    <property type="match status" value="1"/>
</dbReference>
<evidence type="ECO:0000313" key="6">
    <source>
        <dbReference type="Proteomes" id="UP000249134"/>
    </source>
</evidence>
<evidence type="ECO:0000313" key="5">
    <source>
        <dbReference type="EMBL" id="SQI62775.1"/>
    </source>
</evidence>
<organism evidence="5 6">
    <name type="scientific">Lederbergia lenta</name>
    <name type="common">Bacillus lentus</name>
    <dbReference type="NCBI Taxonomy" id="1467"/>
    <lineage>
        <taxon>Bacteria</taxon>
        <taxon>Bacillati</taxon>
        <taxon>Bacillota</taxon>
        <taxon>Bacilli</taxon>
        <taxon>Bacillales</taxon>
        <taxon>Bacillaceae</taxon>
        <taxon>Lederbergia</taxon>
    </lineage>
</organism>
<dbReference type="GO" id="GO:0003677">
    <property type="term" value="F:DNA binding"/>
    <property type="evidence" value="ECO:0007669"/>
    <property type="project" value="UniProtKB-KW"/>
</dbReference>
<dbReference type="InterPro" id="IPR036388">
    <property type="entry name" value="WH-like_DNA-bd_sf"/>
</dbReference>
<accession>A0A2X4ZDY0</accession>